<name>C5KUQ8_PERM5</name>
<dbReference type="InParanoid" id="C5KUQ8"/>
<sequence length="71" mass="8076">MFYTRENMGKSTLSAGMAELLGGKPTMKWTLQKFKEIPIEERENGERIRQWVHDNRNAVKVAHGVCEVNGG</sequence>
<dbReference type="AlphaFoldDB" id="C5KUQ8"/>
<dbReference type="Proteomes" id="UP000007800">
    <property type="component" value="Unassembled WGS sequence"/>
</dbReference>
<dbReference type="RefSeq" id="XP_002779984.1">
    <property type="nucleotide sequence ID" value="XM_002779938.1"/>
</dbReference>
<proteinExistence type="predicted"/>
<dbReference type="EMBL" id="GG676319">
    <property type="protein sequence ID" value="EER11779.1"/>
    <property type="molecule type" value="Genomic_DNA"/>
</dbReference>
<protein>
    <submittedName>
        <fullName evidence="1">Uncharacterized protein</fullName>
    </submittedName>
</protein>
<organism evidence="2">
    <name type="scientific">Perkinsus marinus (strain ATCC 50983 / TXsc)</name>
    <dbReference type="NCBI Taxonomy" id="423536"/>
    <lineage>
        <taxon>Eukaryota</taxon>
        <taxon>Sar</taxon>
        <taxon>Alveolata</taxon>
        <taxon>Perkinsozoa</taxon>
        <taxon>Perkinsea</taxon>
        <taxon>Perkinsida</taxon>
        <taxon>Perkinsidae</taxon>
        <taxon>Perkinsus</taxon>
    </lineage>
</organism>
<accession>C5KUQ8</accession>
<evidence type="ECO:0000313" key="2">
    <source>
        <dbReference type="Proteomes" id="UP000007800"/>
    </source>
</evidence>
<keyword evidence="2" id="KW-1185">Reference proteome</keyword>
<dbReference type="OrthoDB" id="415654at2759"/>
<evidence type="ECO:0000313" key="1">
    <source>
        <dbReference type="EMBL" id="EER11779.1"/>
    </source>
</evidence>
<dbReference type="GeneID" id="9060349"/>
<gene>
    <name evidence="1" type="ORF">Pmar_PMAR013055</name>
</gene>
<reference evidence="1 2" key="1">
    <citation type="submission" date="2008-07" db="EMBL/GenBank/DDBJ databases">
        <authorList>
            <person name="El-Sayed N."/>
            <person name="Caler E."/>
            <person name="Inman J."/>
            <person name="Amedeo P."/>
            <person name="Hass B."/>
            <person name="Wortman J."/>
        </authorList>
    </citation>
    <scope>NUCLEOTIDE SEQUENCE [LARGE SCALE GENOMIC DNA]</scope>
    <source>
        <strain evidence="2">ATCC 50983 / TXsc</strain>
    </source>
</reference>